<name>A0A161XYB5_9GAMM</name>
<protein>
    <submittedName>
        <fullName evidence="1">Uncharacterized protein</fullName>
    </submittedName>
</protein>
<dbReference type="EMBL" id="AUXZ01000092">
    <property type="protein sequence ID" value="KZN48309.1"/>
    <property type="molecule type" value="Genomic_DNA"/>
</dbReference>
<dbReference type="AlphaFoldDB" id="A0A161XYB5"/>
<organism evidence="1 2">
    <name type="scientific">Pseudoalteromonas luteoviolacea H33</name>
    <dbReference type="NCBI Taxonomy" id="1365251"/>
    <lineage>
        <taxon>Bacteria</taxon>
        <taxon>Pseudomonadati</taxon>
        <taxon>Pseudomonadota</taxon>
        <taxon>Gammaproteobacteria</taxon>
        <taxon>Alteromonadales</taxon>
        <taxon>Pseudoalteromonadaceae</taxon>
        <taxon>Pseudoalteromonas</taxon>
    </lineage>
</organism>
<dbReference type="Proteomes" id="UP000076503">
    <property type="component" value="Unassembled WGS sequence"/>
</dbReference>
<evidence type="ECO:0000313" key="1">
    <source>
        <dbReference type="EMBL" id="KZN48309.1"/>
    </source>
</evidence>
<gene>
    <name evidence="1" type="ORF">N476_22070</name>
</gene>
<sequence length="43" mass="5125">MNNKERKEHIIKAIDARNFDNTHENLEGTLMPLKLFHLAYETK</sequence>
<dbReference type="PATRIC" id="fig|1365251.3.peg.3885"/>
<comment type="caution">
    <text evidence="1">The sequence shown here is derived from an EMBL/GenBank/DDBJ whole genome shotgun (WGS) entry which is preliminary data.</text>
</comment>
<evidence type="ECO:0000313" key="2">
    <source>
        <dbReference type="Proteomes" id="UP000076503"/>
    </source>
</evidence>
<reference evidence="1 2" key="1">
    <citation type="submission" date="2013-07" db="EMBL/GenBank/DDBJ databases">
        <title>Comparative Genomic and Metabolomic Analysis of Twelve Strains of Pseudoalteromonas luteoviolacea.</title>
        <authorList>
            <person name="Vynne N.G."/>
            <person name="Mansson M."/>
            <person name="Gram L."/>
        </authorList>
    </citation>
    <scope>NUCLEOTIDE SEQUENCE [LARGE SCALE GENOMIC DNA]</scope>
    <source>
        <strain evidence="1 2">H33</strain>
    </source>
</reference>
<proteinExistence type="predicted"/>
<accession>A0A161XYB5</accession>